<name>A0A4R2C4M5_SHIGR</name>
<feature type="region of interest" description="Disordered" evidence="1">
    <location>
        <begin position="1"/>
        <end position="20"/>
    </location>
</feature>
<dbReference type="Proteomes" id="UP000295351">
    <property type="component" value="Unassembled WGS sequence"/>
</dbReference>
<evidence type="ECO:0000256" key="2">
    <source>
        <dbReference type="SAM" id="Phobius"/>
    </source>
</evidence>
<keyword evidence="2" id="KW-0812">Transmembrane</keyword>
<protein>
    <submittedName>
        <fullName evidence="3">Uncharacterized protein</fullName>
    </submittedName>
</protein>
<dbReference type="EMBL" id="SLVX01000029">
    <property type="protein sequence ID" value="TCN35201.1"/>
    <property type="molecule type" value="Genomic_DNA"/>
</dbReference>
<keyword evidence="2" id="KW-1133">Transmembrane helix</keyword>
<reference evidence="3 4" key="1">
    <citation type="submission" date="2019-03" db="EMBL/GenBank/DDBJ databases">
        <title>Genomic Encyclopedia of Type Strains, Phase IV (KMG-IV): sequencing the most valuable type-strain genomes for metagenomic binning, comparative biology and taxonomic classification.</title>
        <authorList>
            <person name="Goeker M."/>
        </authorList>
    </citation>
    <scope>NUCLEOTIDE SEQUENCE [LARGE SCALE GENOMIC DNA]</scope>
    <source>
        <strain evidence="3 4">DSM 18401</strain>
    </source>
</reference>
<evidence type="ECO:0000256" key="1">
    <source>
        <dbReference type="SAM" id="MobiDB-lite"/>
    </source>
</evidence>
<accession>A0A4R2C4M5</accession>
<keyword evidence="4" id="KW-1185">Reference proteome</keyword>
<evidence type="ECO:0000313" key="3">
    <source>
        <dbReference type="EMBL" id="TCN35201.1"/>
    </source>
</evidence>
<dbReference type="RefSeq" id="WP_162853184.1">
    <property type="nucleotide sequence ID" value="NZ_BAABEI010000001.1"/>
</dbReference>
<evidence type="ECO:0000313" key="4">
    <source>
        <dbReference type="Proteomes" id="UP000295351"/>
    </source>
</evidence>
<sequence length="45" mass="4838">MTGWDRSPGPDNDYASARPSSSVWRGTLVMVLVLFAAGLVIGWLS</sequence>
<keyword evidence="2" id="KW-0472">Membrane</keyword>
<organism evidence="3 4">
    <name type="scientific">Shinella granuli</name>
    <dbReference type="NCBI Taxonomy" id="323621"/>
    <lineage>
        <taxon>Bacteria</taxon>
        <taxon>Pseudomonadati</taxon>
        <taxon>Pseudomonadota</taxon>
        <taxon>Alphaproteobacteria</taxon>
        <taxon>Hyphomicrobiales</taxon>
        <taxon>Rhizobiaceae</taxon>
        <taxon>Shinella</taxon>
    </lineage>
</organism>
<dbReference type="AlphaFoldDB" id="A0A4R2C4M5"/>
<comment type="caution">
    <text evidence="3">The sequence shown here is derived from an EMBL/GenBank/DDBJ whole genome shotgun (WGS) entry which is preliminary data.</text>
</comment>
<feature type="transmembrane region" description="Helical" evidence="2">
    <location>
        <begin position="23"/>
        <end position="44"/>
    </location>
</feature>
<proteinExistence type="predicted"/>
<gene>
    <name evidence="3" type="ORF">EV665_12927</name>
</gene>